<feature type="region of interest" description="Disordered" evidence="4">
    <location>
        <begin position="38"/>
        <end position="92"/>
    </location>
</feature>
<accession>A0ABY8H457</accession>
<evidence type="ECO:0000256" key="2">
    <source>
        <dbReference type="ARBA" id="ARBA00023267"/>
    </source>
</evidence>
<keyword evidence="3" id="KW-0275">Fatty acid biosynthesis</keyword>
<dbReference type="PANTHER" id="PTHR45266">
    <property type="entry name" value="OXALOACETATE DECARBOXYLASE ALPHA CHAIN"/>
    <property type="match status" value="1"/>
</dbReference>
<evidence type="ECO:0000256" key="3">
    <source>
        <dbReference type="RuleBase" id="RU364072"/>
    </source>
</evidence>
<dbReference type="RefSeq" id="WP_278157042.1">
    <property type="nucleotide sequence ID" value="NZ_CP121252.1"/>
</dbReference>
<sequence>MAEITTPTWDELVKLVAELDGSNFENVSIDYGEVSLRMSRDELQPDAPARNRAETPTPAPADPAPVPTSNAAAAAPSAHDTETASAASEGTAVSSPMVGVFYRSPSPDAPPFVTEGDRVEADSTVGIIEVMKLMNPVQAGVAGVVSSFAAADAQAVEYGQDLLHIIPETS</sequence>
<protein>
    <recommendedName>
        <fullName evidence="1 3">Biotin carboxyl carrier protein of acetyl-CoA carboxylase</fullName>
    </recommendedName>
</protein>
<dbReference type="CDD" id="cd06850">
    <property type="entry name" value="biotinyl_domain"/>
    <property type="match status" value="1"/>
</dbReference>
<dbReference type="PROSITE" id="PS50968">
    <property type="entry name" value="BIOTINYL_LIPOYL"/>
    <property type="match status" value="1"/>
</dbReference>
<evidence type="ECO:0000313" key="6">
    <source>
        <dbReference type="EMBL" id="WFP15919.1"/>
    </source>
</evidence>
<dbReference type="InterPro" id="IPR000089">
    <property type="entry name" value="Biotin_lipoyl"/>
</dbReference>
<comment type="function">
    <text evidence="3">This protein is a component of the acetyl coenzyme A carboxylase complex; first, biotin carboxylase catalyzes the carboxylation of the carrier protein and then the transcarboxylase transfers the carboxyl group to form malonyl-CoA.</text>
</comment>
<proteinExistence type="predicted"/>
<evidence type="ECO:0000256" key="4">
    <source>
        <dbReference type="SAM" id="MobiDB-lite"/>
    </source>
</evidence>
<keyword evidence="3" id="KW-0444">Lipid biosynthesis</keyword>
<organism evidence="6 7">
    <name type="scientific">Citricoccus muralis</name>
    <dbReference type="NCBI Taxonomy" id="169134"/>
    <lineage>
        <taxon>Bacteria</taxon>
        <taxon>Bacillati</taxon>
        <taxon>Actinomycetota</taxon>
        <taxon>Actinomycetes</taxon>
        <taxon>Micrococcales</taxon>
        <taxon>Micrococcaceae</taxon>
        <taxon>Citricoccus</taxon>
    </lineage>
</organism>
<keyword evidence="2 3" id="KW-0092">Biotin</keyword>
<evidence type="ECO:0000313" key="7">
    <source>
        <dbReference type="Proteomes" id="UP001219037"/>
    </source>
</evidence>
<dbReference type="InterPro" id="IPR011053">
    <property type="entry name" value="Single_hybrid_motif"/>
</dbReference>
<feature type="compositionally biased region" description="Low complexity" evidence="4">
    <location>
        <begin position="67"/>
        <end position="92"/>
    </location>
</feature>
<feature type="compositionally biased region" description="Basic and acidic residues" evidence="4">
    <location>
        <begin position="38"/>
        <end position="53"/>
    </location>
</feature>
<dbReference type="Gene3D" id="2.40.50.100">
    <property type="match status" value="1"/>
</dbReference>
<keyword evidence="3" id="KW-0276">Fatty acid metabolism</keyword>
<dbReference type="NCBIfam" id="NF005457">
    <property type="entry name" value="PRK07051.1"/>
    <property type="match status" value="1"/>
</dbReference>
<reference evidence="6 7" key="1">
    <citation type="submission" date="2023-04" db="EMBL/GenBank/DDBJ databases">
        <title>Funneling lignin-derived compounds into biodiesel using alkali-halophilic Citricoccus sp. P2.</title>
        <authorList>
            <person name="Luo C.-B."/>
        </authorList>
    </citation>
    <scope>NUCLEOTIDE SEQUENCE [LARGE SCALE GENOMIC DNA]</scope>
    <source>
        <strain evidence="6 7">P2</strain>
    </source>
</reference>
<name>A0ABY8H457_9MICC</name>
<evidence type="ECO:0000259" key="5">
    <source>
        <dbReference type="PROSITE" id="PS50968"/>
    </source>
</evidence>
<dbReference type="GO" id="GO:0003989">
    <property type="term" value="F:acetyl-CoA carboxylase activity"/>
    <property type="evidence" value="ECO:0007669"/>
    <property type="project" value="UniProtKB-EC"/>
</dbReference>
<dbReference type="InterPro" id="IPR050709">
    <property type="entry name" value="Biotin_Carboxyl_Carrier/Decarb"/>
</dbReference>
<feature type="compositionally biased region" description="Pro residues" evidence="4">
    <location>
        <begin position="57"/>
        <end position="66"/>
    </location>
</feature>
<keyword evidence="7" id="KW-1185">Reference proteome</keyword>
<comment type="pathway">
    <text evidence="3">Lipid metabolism; fatty acid biosynthesis.</text>
</comment>
<gene>
    <name evidence="6" type="primary">accB</name>
    <name evidence="6" type="ORF">P8192_11005</name>
</gene>
<keyword evidence="3" id="KW-0443">Lipid metabolism</keyword>
<dbReference type="PANTHER" id="PTHR45266:SF3">
    <property type="entry name" value="OXALOACETATE DECARBOXYLASE ALPHA CHAIN"/>
    <property type="match status" value="1"/>
</dbReference>
<dbReference type="Proteomes" id="UP001219037">
    <property type="component" value="Chromosome"/>
</dbReference>
<dbReference type="NCBIfam" id="TIGR00531">
    <property type="entry name" value="BCCP"/>
    <property type="match status" value="1"/>
</dbReference>
<dbReference type="SUPFAM" id="SSF51230">
    <property type="entry name" value="Single hybrid motif"/>
    <property type="match status" value="1"/>
</dbReference>
<evidence type="ECO:0000256" key="1">
    <source>
        <dbReference type="ARBA" id="ARBA00017562"/>
    </source>
</evidence>
<dbReference type="Pfam" id="PF00364">
    <property type="entry name" value="Biotin_lipoyl"/>
    <property type="match status" value="1"/>
</dbReference>
<feature type="domain" description="Lipoyl-binding" evidence="5">
    <location>
        <begin position="81"/>
        <end position="166"/>
    </location>
</feature>
<dbReference type="PRINTS" id="PR01071">
    <property type="entry name" value="ACOABIOTINCC"/>
</dbReference>
<keyword evidence="6" id="KW-0436">Ligase</keyword>
<dbReference type="EMBL" id="CP121252">
    <property type="protein sequence ID" value="WFP15919.1"/>
    <property type="molecule type" value="Genomic_DNA"/>
</dbReference>
<dbReference type="InterPro" id="IPR001249">
    <property type="entry name" value="AcCoA_biotinCC"/>
</dbReference>